<dbReference type="EMBL" id="QOVG01000002">
    <property type="protein sequence ID" value="NDK38189.1"/>
    <property type="molecule type" value="Genomic_DNA"/>
</dbReference>
<comment type="caution">
    <text evidence="2">The sequence shown here is derived from an EMBL/GenBank/DDBJ whole genome shotgun (WGS) entry which is preliminary data.</text>
</comment>
<evidence type="ECO:0000256" key="1">
    <source>
        <dbReference type="SAM" id="MobiDB-lite"/>
    </source>
</evidence>
<keyword evidence="3" id="KW-1185">Reference proteome</keyword>
<sequence length="155" mass="16833">MSQNLVSLDITDAQVTAALDALTALENALTGLISLDNDERRRLSKMGPKSEFFCRQTLNVLGQNPQIIPPSLGLADAQADLVALDRLRPVLDRLQRIAERGADTETALGSDIMDVAREGYGLLQVSGSHQGLDAARRELSSRWAKTRRTPEPPSA</sequence>
<dbReference type="RefSeq" id="WP_162348731.1">
    <property type="nucleotide sequence ID" value="NZ_QOVG01000002.1"/>
</dbReference>
<accession>A0ABX0A9I3</accession>
<protein>
    <submittedName>
        <fullName evidence="2">Uncharacterized protein</fullName>
    </submittedName>
</protein>
<name>A0ABX0A9I3_9GAMM</name>
<proteinExistence type="predicted"/>
<reference evidence="2 3" key="1">
    <citation type="submission" date="2018-07" db="EMBL/GenBank/DDBJ databases">
        <title>Whole genome Sequencing of Pseudoxanthomonas gei KCTC 32298 (T).</title>
        <authorList>
            <person name="Kumar S."/>
            <person name="Bansal K."/>
            <person name="Kaur A."/>
            <person name="Patil P."/>
            <person name="Sharma S."/>
            <person name="Patil P.B."/>
        </authorList>
    </citation>
    <scope>NUCLEOTIDE SEQUENCE [LARGE SCALE GENOMIC DNA]</scope>
    <source>
        <strain evidence="2 3">KCTC 32298</strain>
    </source>
</reference>
<organism evidence="2 3">
    <name type="scientific">Pseudoxanthomonas gei</name>
    <dbReference type="NCBI Taxonomy" id="1383030"/>
    <lineage>
        <taxon>Bacteria</taxon>
        <taxon>Pseudomonadati</taxon>
        <taxon>Pseudomonadota</taxon>
        <taxon>Gammaproteobacteria</taxon>
        <taxon>Lysobacterales</taxon>
        <taxon>Lysobacteraceae</taxon>
        <taxon>Pseudoxanthomonas</taxon>
    </lineage>
</organism>
<evidence type="ECO:0000313" key="2">
    <source>
        <dbReference type="EMBL" id="NDK38189.1"/>
    </source>
</evidence>
<gene>
    <name evidence="2" type="ORF">DT603_04960</name>
</gene>
<feature type="region of interest" description="Disordered" evidence="1">
    <location>
        <begin position="136"/>
        <end position="155"/>
    </location>
</feature>
<evidence type="ECO:0000313" key="3">
    <source>
        <dbReference type="Proteomes" id="UP001429354"/>
    </source>
</evidence>
<dbReference type="Proteomes" id="UP001429354">
    <property type="component" value="Unassembled WGS sequence"/>
</dbReference>